<evidence type="ECO:0000256" key="7">
    <source>
        <dbReference type="SAM" id="SignalP"/>
    </source>
</evidence>
<comment type="caution">
    <text evidence="9">The sequence shown here is derived from an EMBL/GenBank/DDBJ whole genome shotgun (WGS) entry which is preliminary data.</text>
</comment>
<keyword evidence="5" id="KW-0804">Transcription</keyword>
<evidence type="ECO:0000256" key="3">
    <source>
        <dbReference type="ARBA" id="ARBA00023082"/>
    </source>
</evidence>
<evidence type="ECO:0000256" key="5">
    <source>
        <dbReference type="ARBA" id="ARBA00023163"/>
    </source>
</evidence>
<comment type="similarity">
    <text evidence="1">Belongs to the sigma-70 factor family.</text>
</comment>
<evidence type="ECO:0000256" key="2">
    <source>
        <dbReference type="ARBA" id="ARBA00023015"/>
    </source>
</evidence>
<gene>
    <name evidence="9" type="ORF">TrVE_jg11744</name>
</gene>
<dbReference type="Gene3D" id="1.20.120.1810">
    <property type="match status" value="1"/>
</dbReference>
<accession>A0A9W7CNN9</accession>
<evidence type="ECO:0000313" key="10">
    <source>
        <dbReference type="Proteomes" id="UP001165160"/>
    </source>
</evidence>
<feature type="region of interest" description="Disordered" evidence="6">
    <location>
        <begin position="141"/>
        <end position="167"/>
    </location>
</feature>
<protein>
    <recommendedName>
        <fullName evidence="8">RNA polymerase sigma-70 region 2 domain-containing protein</fullName>
    </recommendedName>
</protein>
<dbReference type="NCBIfam" id="TIGR02937">
    <property type="entry name" value="sigma70-ECF"/>
    <property type="match status" value="1"/>
</dbReference>
<evidence type="ECO:0000259" key="8">
    <source>
        <dbReference type="Pfam" id="PF04542"/>
    </source>
</evidence>
<dbReference type="InterPro" id="IPR014284">
    <property type="entry name" value="RNA_pol_sigma-70_dom"/>
</dbReference>
<feature type="domain" description="RNA polymerase sigma-70 region 2" evidence="8">
    <location>
        <begin position="261"/>
        <end position="334"/>
    </location>
</feature>
<dbReference type="InterPro" id="IPR013324">
    <property type="entry name" value="RNA_pol_sigma_r3/r4-like"/>
</dbReference>
<dbReference type="GO" id="GO:0016987">
    <property type="term" value="F:sigma factor activity"/>
    <property type="evidence" value="ECO:0007669"/>
    <property type="project" value="UniProtKB-KW"/>
</dbReference>
<keyword evidence="10" id="KW-1185">Reference proteome</keyword>
<dbReference type="GO" id="GO:0003677">
    <property type="term" value="F:DNA binding"/>
    <property type="evidence" value="ECO:0007669"/>
    <property type="project" value="UniProtKB-KW"/>
</dbReference>
<keyword evidence="7" id="KW-0732">Signal</keyword>
<dbReference type="PRINTS" id="PR00046">
    <property type="entry name" value="SIGMA70FCT"/>
</dbReference>
<dbReference type="SUPFAM" id="SSF88659">
    <property type="entry name" value="Sigma3 and sigma4 domains of RNA polymerase sigma factors"/>
    <property type="match status" value="1"/>
</dbReference>
<dbReference type="InterPro" id="IPR000943">
    <property type="entry name" value="RNA_pol_sigma70"/>
</dbReference>
<evidence type="ECO:0000256" key="6">
    <source>
        <dbReference type="SAM" id="MobiDB-lite"/>
    </source>
</evidence>
<keyword evidence="4" id="KW-0238">DNA-binding</keyword>
<dbReference type="Gene3D" id="1.20.140.160">
    <property type="match status" value="1"/>
</dbReference>
<dbReference type="SUPFAM" id="SSF88946">
    <property type="entry name" value="Sigma2 domain of RNA polymerase sigma factors"/>
    <property type="match status" value="1"/>
</dbReference>
<dbReference type="PANTHER" id="PTHR30603">
    <property type="entry name" value="RNA POLYMERASE SIGMA FACTOR RPO"/>
    <property type="match status" value="1"/>
</dbReference>
<dbReference type="PANTHER" id="PTHR30603:SF47">
    <property type="entry name" value="RNA POLYMERASE SIGMA FACTOR SIGD, CHLOROPLASTIC"/>
    <property type="match status" value="1"/>
</dbReference>
<keyword evidence="2" id="KW-0805">Transcription regulation</keyword>
<feature type="chain" id="PRO_5040771361" description="RNA polymerase sigma-70 region 2 domain-containing protein" evidence="7">
    <location>
        <begin position="23"/>
        <end position="507"/>
    </location>
</feature>
<dbReference type="Pfam" id="PF04542">
    <property type="entry name" value="Sigma70_r2"/>
    <property type="match status" value="1"/>
</dbReference>
<evidence type="ECO:0000256" key="4">
    <source>
        <dbReference type="ARBA" id="ARBA00023125"/>
    </source>
</evidence>
<keyword evidence="3" id="KW-0731">Sigma factor</keyword>
<reference evidence="10" key="1">
    <citation type="journal article" date="2023" name="Commun. Biol.">
        <title>Genome analysis of Parmales, the sister group of diatoms, reveals the evolutionary specialization of diatoms from phago-mixotrophs to photoautotrophs.</title>
        <authorList>
            <person name="Ban H."/>
            <person name="Sato S."/>
            <person name="Yoshikawa S."/>
            <person name="Yamada K."/>
            <person name="Nakamura Y."/>
            <person name="Ichinomiya M."/>
            <person name="Sato N."/>
            <person name="Blanc-Mathieu R."/>
            <person name="Endo H."/>
            <person name="Kuwata A."/>
            <person name="Ogata H."/>
        </authorList>
    </citation>
    <scope>NUCLEOTIDE SEQUENCE [LARGE SCALE GENOMIC DNA]</scope>
    <source>
        <strain evidence="10">NIES 3699</strain>
    </source>
</reference>
<sequence length="507" mass="56274">MGPLHLTLTSLFLPLLLYPANTFLIGPPPHVSAFKLKHPAPGCSRSGCVSGLYAVPPRSSDVIVARSSVLDIEHASEDLTNAPPAVVQNTLLNPTGTDRNPILYPGASTMPGFVTAGHIKQKNGEKPQGEVEALKAATASLTRASLNKSRSNDNKPPSTKKNSQSTKAMQTYIYKKSSIVPKSLLDFVAEIHMESRITPSEEVSLGEKTQQAMHLKSIRDDLAKTLGREPTDEEWAASAGKLNLVALENIMSEGLNAKNKLVTANLRLVQRVVNVYIRNGLTSRYDAGDMMQEGTIALIRAAEKFNPDKGFRFSTYAMFWIRASVKRSQLQQSREIAVPLRLQEIHKKYVAVRRTLQSSGKGCSVEDCSREMGVELNVLQKSIKAMEQQVLSLDSEIPQQNNNSDRNRATLHRFVESKRDQSLDFYSAERQLLRSDLRRKLLSNLSTEAANLVILRFGLSEEIDDDGMSIREISMFTGLKQDKIRRIIKQGLKKMRGSVGEWESFIG</sequence>
<name>A0A9W7CNN9_9STRA</name>
<evidence type="ECO:0000313" key="9">
    <source>
        <dbReference type="EMBL" id="GMI08086.1"/>
    </source>
</evidence>
<feature type="signal peptide" evidence="7">
    <location>
        <begin position="1"/>
        <end position="22"/>
    </location>
</feature>
<dbReference type="Proteomes" id="UP001165160">
    <property type="component" value="Unassembled WGS sequence"/>
</dbReference>
<dbReference type="EMBL" id="BRXX01000375">
    <property type="protein sequence ID" value="GMI08086.1"/>
    <property type="molecule type" value="Genomic_DNA"/>
</dbReference>
<organism evidence="9 10">
    <name type="scientific">Triparma verrucosa</name>
    <dbReference type="NCBI Taxonomy" id="1606542"/>
    <lineage>
        <taxon>Eukaryota</taxon>
        <taxon>Sar</taxon>
        <taxon>Stramenopiles</taxon>
        <taxon>Ochrophyta</taxon>
        <taxon>Bolidophyceae</taxon>
        <taxon>Parmales</taxon>
        <taxon>Triparmaceae</taxon>
        <taxon>Triparma</taxon>
    </lineage>
</organism>
<dbReference type="InterPro" id="IPR013325">
    <property type="entry name" value="RNA_pol_sigma_r2"/>
</dbReference>
<proteinExistence type="inferred from homology"/>
<dbReference type="AlphaFoldDB" id="A0A9W7CNN9"/>
<dbReference type="GO" id="GO:0006352">
    <property type="term" value="P:DNA-templated transcription initiation"/>
    <property type="evidence" value="ECO:0007669"/>
    <property type="project" value="InterPro"/>
</dbReference>
<dbReference type="InterPro" id="IPR050239">
    <property type="entry name" value="Sigma-70_RNA_pol_init_factors"/>
</dbReference>
<dbReference type="InterPro" id="IPR007627">
    <property type="entry name" value="RNA_pol_sigma70_r2"/>
</dbReference>
<evidence type="ECO:0000256" key="1">
    <source>
        <dbReference type="ARBA" id="ARBA00007788"/>
    </source>
</evidence>